<name>A0AAW6BD12_9GAMM</name>
<evidence type="ECO:0000313" key="2">
    <source>
        <dbReference type="Proteomes" id="UP001212996"/>
    </source>
</evidence>
<dbReference type="EMBL" id="JAQMFO010000003">
    <property type="protein sequence ID" value="MDB6371072.1"/>
    <property type="molecule type" value="Genomic_DNA"/>
</dbReference>
<dbReference type="RefSeq" id="WP_228902695.1">
    <property type="nucleotide sequence ID" value="NZ_CAWQNU010000060.1"/>
</dbReference>
<gene>
    <name evidence="1" type="ORF">PH362_03585</name>
</gene>
<organism evidence="1 2">
    <name type="scientific">Photorhabdus bodei</name>
    <dbReference type="NCBI Taxonomy" id="2029681"/>
    <lineage>
        <taxon>Bacteria</taxon>
        <taxon>Pseudomonadati</taxon>
        <taxon>Pseudomonadota</taxon>
        <taxon>Gammaproteobacteria</taxon>
        <taxon>Enterobacterales</taxon>
        <taxon>Morganellaceae</taxon>
        <taxon>Photorhabdus</taxon>
    </lineage>
</organism>
<dbReference type="Proteomes" id="UP001212996">
    <property type="component" value="Unassembled WGS sequence"/>
</dbReference>
<protein>
    <submittedName>
        <fullName evidence="1">Uncharacterized protein</fullName>
    </submittedName>
</protein>
<proteinExistence type="predicted"/>
<comment type="caution">
    <text evidence="1">The sequence shown here is derived from an EMBL/GenBank/DDBJ whole genome shotgun (WGS) entry which is preliminary data.</text>
</comment>
<accession>A0AAW6BD12</accession>
<reference evidence="1" key="1">
    <citation type="submission" date="2023-01" db="EMBL/GenBank/DDBJ databases">
        <title>Genome sequencing of Photorhabdus bodei 09-20.</title>
        <authorList>
            <person name="Kalindamar S."/>
            <person name="Kumru S."/>
        </authorList>
    </citation>
    <scope>NUCLEOTIDE SEQUENCE</scope>
    <source>
        <strain evidence="1">09-20</strain>
    </source>
</reference>
<sequence length="61" mass="7041">MSAKNWIYQSEQGDGLYQEITIDDTDNSVVIEMEQPFAFTVDYRTDDKGEFFSSIRVQIPA</sequence>
<dbReference type="AlphaFoldDB" id="A0AAW6BD12"/>
<evidence type="ECO:0000313" key="1">
    <source>
        <dbReference type="EMBL" id="MDB6371072.1"/>
    </source>
</evidence>